<evidence type="ECO:0000313" key="5">
    <source>
        <dbReference type="EMBL" id="SFE42262.1"/>
    </source>
</evidence>
<reference evidence="6" key="1">
    <citation type="submission" date="2016-10" db="EMBL/GenBank/DDBJ databases">
        <authorList>
            <person name="Varghese N."/>
            <person name="Submissions S."/>
        </authorList>
    </citation>
    <scope>NUCLEOTIDE SEQUENCE [LARGE SCALE GENOMIC DNA]</scope>
    <source>
        <strain evidence="6">DSM 45004</strain>
    </source>
</reference>
<dbReference type="GO" id="GO:0006633">
    <property type="term" value="P:fatty acid biosynthetic process"/>
    <property type="evidence" value="ECO:0007669"/>
    <property type="project" value="InterPro"/>
</dbReference>
<dbReference type="Proteomes" id="UP000198716">
    <property type="component" value="Unassembled WGS sequence"/>
</dbReference>
<dbReference type="AlphaFoldDB" id="A0A1I2AEG4"/>
<dbReference type="Gene3D" id="3.40.47.10">
    <property type="match status" value="1"/>
</dbReference>
<dbReference type="EMBL" id="FOMZ01000013">
    <property type="protein sequence ID" value="SFE42262.1"/>
    <property type="molecule type" value="Genomic_DNA"/>
</dbReference>
<dbReference type="PANTHER" id="PTHR34069">
    <property type="entry name" value="3-OXOACYL-[ACYL-CARRIER-PROTEIN] SYNTHASE 3"/>
    <property type="match status" value="1"/>
</dbReference>
<keyword evidence="2" id="KW-0012">Acyltransferase</keyword>
<dbReference type="CDD" id="cd00830">
    <property type="entry name" value="KAS_III"/>
    <property type="match status" value="1"/>
</dbReference>
<evidence type="ECO:0000259" key="4">
    <source>
        <dbReference type="Pfam" id="PF08545"/>
    </source>
</evidence>
<gene>
    <name evidence="5" type="ORF">SAMN04487819_11367</name>
</gene>
<keyword evidence="1" id="KW-0808">Transferase</keyword>
<dbReference type="SUPFAM" id="SSF53901">
    <property type="entry name" value="Thiolase-like"/>
    <property type="match status" value="1"/>
</dbReference>
<dbReference type="InterPro" id="IPR016039">
    <property type="entry name" value="Thiolase-like"/>
</dbReference>
<dbReference type="GO" id="GO:0004315">
    <property type="term" value="F:3-oxoacyl-[acyl-carrier-protein] synthase activity"/>
    <property type="evidence" value="ECO:0007669"/>
    <property type="project" value="InterPro"/>
</dbReference>
<dbReference type="Pfam" id="PF08541">
    <property type="entry name" value="ACP_syn_III_C"/>
    <property type="match status" value="1"/>
</dbReference>
<proteinExistence type="predicted"/>
<evidence type="ECO:0000256" key="1">
    <source>
        <dbReference type="ARBA" id="ARBA00022679"/>
    </source>
</evidence>
<organism evidence="5 6">
    <name type="scientific">Actinopolyspora alba</name>
    <dbReference type="NCBI Taxonomy" id="673379"/>
    <lineage>
        <taxon>Bacteria</taxon>
        <taxon>Bacillati</taxon>
        <taxon>Actinomycetota</taxon>
        <taxon>Actinomycetes</taxon>
        <taxon>Actinopolysporales</taxon>
        <taxon>Actinopolysporaceae</taxon>
        <taxon>Actinopolyspora</taxon>
        <taxon>Actinopolyspora alba group</taxon>
    </lineage>
</organism>
<dbReference type="PANTHER" id="PTHR34069:SF2">
    <property type="entry name" value="BETA-KETOACYL-[ACYL-CARRIER-PROTEIN] SYNTHASE III"/>
    <property type="match status" value="1"/>
</dbReference>
<dbReference type="RefSeq" id="WP_092928633.1">
    <property type="nucleotide sequence ID" value="NZ_FOMZ01000013.1"/>
</dbReference>
<evidence type="ECO:0000259" key="3">
    <source>
        <dbReference type="Pfam" id="PF08541"/>
    </source>
</evidence>
<evidence type="ECO:0000313" key="6">
    <source>
        <dbReference type="Proteomes" id="UP000198716"/>
    </source>
</evidence>
<evidence type="ECO:0000256" key="2">
    <source>
        <dbReference type="ARBA" id="ARBA00023315"/>
    </source>
</evidence>
<keyword evidence="6" id="KW-1185">Reference proteome</keyword>
<accession>A0A1I2AEG4</accession>
<dbReference type="NCBIfam" id="NF006829">
    <property type="entry name" value="PRK09352.1"/>
    <property type="match status" value="1"/>
</dbReference>
<protein>
    <submittedName>
        <fullName evidence="5">3-oxoacyl-[acyl-carrier-protein] synthase-3</fullName>
    </submittedName>
</protein>
<dbReference type="InterPro" id="IPR013747">
    <property type="entry name" value="ACP_syn_III_C"/>
</dbReference>
<dbReference type="Pfam" id="PF08545">
    <property type="entry name" value="ACP_syn_III"/>
    <property type="match status" value="1"/>
</dbReference>
<dbReference type="GO" id="GO:0044550">
    <property type="term" value="P:secondary metabolite biosynthetic process"/>
    <property type="evidence" value="ECO:0007669"/>
    <property type="project" value="TreeGrafter"/>
</dbReference>
<dbReference type="InterPro" id="IPR013751">
    <property type="entry name" value="ACP_syn_III_N"/>
</dbReference>
<name>A0A1I2AEG4_9ACTN</name>
<sequence>MTRADVSSRVGTGIVGLGAYLPETVRGNSEVAAGAGVTADWIEQRTGVLERRAARPGQAASDLAAQAALRALSSAGVEPEQVAMVVLGTSTLDELGPATACRVQHLINATNAVAFDVNAACSGFVFGMQTAHDWLTQRGRGRYALVIGVELYSKFLDPADRGTAVLFADGAGAAVVGEVPSERGVLHLATGSDGSQADQVLIPGGGSRLPASDESLTSGAHTIHMNGRAVRDFITTAFPRVLEESCRAAGIDRSDLDVIVPHQPNPLLLSHLAEQAGIPAEKTVITGDRVGNVGAASIPVALTHAVAEGRVGDGDHVLLPTFGAGVTWGACLLRWSPPFRQPRSPLDEIRGE</sequence>
<feature type="domain" description="Beta-ketoacyl-[acyl-carrier-protein] synthase III C-terminal" evidence="3">
    <location>
        <begin position="246"/>
        <end position="335"/>
    </location>
</feature>
<feature type="domain" description="Beta-ketoacyl-[acyl-carrier-protein] synthase III N-terminal" evidence="4">
    <location>
        <begin position="115"/>
        <end position="194"/>
    </location>
</feature>